<dbReference type="Pfam" id="PF05577">
    <property type="entry name" value="Peptidase_S28"/>
    <property type="match status" value="2"/>
</dbReference>
<gene>
    <name evidence="6" type="ORF">Z519_06550</name>
</gene>
<comment type="similarity">
    <text evidence="1">Belongs to the peptidase S28 family.</text>
</comment>
<evidence type="ECO:0000256" key="1">
    <source>
        <dbReference type="ARBA" id="ARBA00011079"/>
    </source>
</evidence>
<dbReference type="FunFam" id="3.40.50.1820:FF:000251">
    <property type="entry name" value="Extracelular serine carboxypeptidase, putative"/>
    <property type="match status" value="1"/>
</dbReference>
<dbReference type="PANTHER" id="PTHR11010:SF117">
    <property type="entry name" value="SERINE PROTEASE 16"/>
    <property type="match status" value="1"/>
</dbReference>
<dbReference type="PANTHER" id="PTHR11010">
    <property type="entry name" value="PROTEASE S28 PRO-X CARBOXYPEPTIDASE-RELATED"/>
    <property type="match status" value="1"/>
</dbReference>
<keyword evidence="7" id="KW-1185">Reference proteome</keyword>
<evidence type="ECO:0000313" key="6">
    <source>
        <dbReference type="EMBL" id="KIW92703.1"/>
    </source>
</evidence>
<dbReference type="GO" id="GO:0070008">
    <property type="term" value="F:serine-type exopeptidase activity"/>
    <property type="evidence" value="ECO:0007669"/>
    <property type="project" value="InterPro"/>
</dbReference>
<dbReference type="RefSeq" id="XP_016619372.1">
    <property type="nucleotide sequence ID" value="XM_016764290.1"/>
</dbReference>
<dbReference type="Gene3D" id="3.40.50.1820">
    <property type="entry name" value="alpha/beta hydrolase"/>
    <property type="match status" value="2"/>
</dbReference>
<proteinExistence type="inferred from homology"/>
<keyword evidence="5" id="KW-0325">Glycoprotein</keyword>
<evidence type="ECO:0000313" key="7">
    <source>
        <dbReference type="Proteomes" id="UP000053789"/>
    </source>
</evidence>
<dbReference type="GeneID" id="27699478"/>
<name>A0A0D2HHF4_CLAB1</name>
<evidence type="ECO:0000256" key="4">
    <source>
        <dbReference type="ARBA" id="ARBA00022801"/>
    </source>
</evidence>
<dbReference type="GO" id="GO:0006508">
    <property type="term" value="P:proteolysis"/>
    <property type="evidence" value="ECO:0007669"/>
    <property type="project" value="UniProtKB-KW"/>
</dbReference>
<dbReference type="GO" id="GO:0008239">
    <property type="term" value="F:dipeptidyl-peptidase activity"/>
    <property type="evidence" value="ECO:0007669"/>
    <property type="project" value="TreeGrafter"/>
</dbReference>
<dbReference type="HOGENOM" id="CLU_023630_0_0_1"/>
<dbReference type="InterPro" id="IPR008758">
    <property type="entry name" value="Peptidase_S28"/>
</dbReference>
<sequence>MRNLYTILAATFYGLIQAKNLAPAPHKLVARQDVDPTELYPAHYISMPVDHFHNESRYEPHSNKTFNLRYYFDATYYKPGGPVIVLQSGEADASTRLPYLQKGIVYQLATALNGIGVVLEHRYYGKSFPTPDLSTENLRFLSTDQAVADQAYFASHIVFPGLEHVNLTAPGTPYLAYGGSYSGGVVAFLRKLYPEIYWGAISSSGVTEAIYDYWEYYEPVRQYGPPACIANQVKLINIMDNILLKNDAKTVAQLKKGFGMQTLTHSDDLANLASGGIGWWQSRNWDPAVNSPEFSYYCGNISSDTLLWPNYASMKANATSLIKAGGWGNESAQLLNPMLNWMAWTNNSYVGSCDASLDECYNNHNASAPMYTDKNITNYNALSWAYQYCTEWGYIQDGSSVPDDELPLISRLLTIRYLTQVCRYAFNITTPPNVNAVNKYGGFNISYPRLATIGGQADPWRPATALATLAEPDVLNQTSTPSEPVILIQGAVHHWDENGLFPNETTPNLPPAPVANAQRQIVEAAQGWIAEWKASHL</sequence>
<dbReference type="AlphaFoldDB" id="A0A0D2HHF4"/>
<evidence type="ECO:0000256" key="5">
    <source>
        <dbReference type="ARBA" id="ARBA00023180"/>
    </source>
</evidence>
<dbReference type="EMBL" id="KN846988">
    <property type="protein sequence ID" value="KIW92703.1"/>
    <property type="molecule type" value="Genomic_DNA"/>
</dbReference>
<evidence type="ECO:0008006" key="8">
    <source>
        <dbReference type="Google" id="ProtNLM"/>
    </source>
</evidence>
<dbReference type="VEuPathDB" id="FungiDB:Z519_06550"/>
<keyword evidence="3" id="KW-0732">Signal</keyword>
<evidence type="ECO:0000256" key="3">
    <source>
        <dbReference type="ARBA" id="ARBA00022729"/>
    </source>
</evidence>
<organism evidence="6 7">
    <name type="scientific">Cladophialophora bantiana (strain ATCC 10958 / CBS 173.52 / CDC B-1940 / NIH 8579)</name>
    <name type="common">Xylohypha bantiana</name>
    <dbReference type="NCBI Taxonomy" id="1442370"/>
    <lineage>
        <taxon>Eukaryota</taxon>
        <taxon>Fungi</taxon>
        <taxon>Dikarya</taxon>
        <taxon>Ascomycota</taxon>
        <taxon>Pezizomycotina</taxon>
        <taxon>Eurotiomycetes</taxon>
        <taxon>Chaetothyriomycetidae</taxon>
        <taxon>Chaetothyriales</taxon>
        <taxon>Herpotrichiellaceae</taxon>
        <taxon>Cladophialophora</taxon>
    </lineage>
</organism>
<keyword evidence="2" id="KW-0645">Protease</keyword>
<keyword evidence="4" id="KW-0378">Hydrolase</keyword>
<dbReference type="OrthoDB" id="1735038at2759"/>
<dbReference type="Proteomes" id="UP000053789">
    <property type="component" value="Unassembled WGS sequence"/>
</dbReference>
<protein>
    <recommendedName>
        <fullName evidence="8">Extracelular serine carboxypeptidase</fullName>
    </recommendedName>
</protein>
<evidence type="ECO:0000256" key="2">
    <source>
        <dbReference type="ARBA" id="ARBA00022670"/>
    </source>
</evidence>
<dbReference type="SUPFAM" id="SSF53474">
    <property type="entry name" value="alpha/beta-Hydrolases"/>
    <property type="match status" value="1"/>
</dbReference>
<dbReference type="InterPro" id="IPR029058">
    <property type="entry name" value="AB_hydrolase_fold"/>
</dbReference>
<reference evidence="6" key="1">
    <citation type="submission" date="2015-01" db="EMBL/GenBank/DDBJ databases">
        <title>The Genome Sequence of Cladophialophora bantiana CBS 173.52.</title>
        <authorList>
            <consortium name="The Broad Institute Genomics Platform"/>
            <person name="Cuomo C."/>
            <person name="de Hoog S."/>
            <person name="Gorbushina A."/>
            <person name="Stielow B."/>
            <person name="Teixiera M."/>
            <person name="Abouelleil A."/>
            <person name="Chapman S.B."/>
            <person name="Priest M."/>
            <person name="Young S.K."/>
            <person name="Wortman J."/>
            <person name="Nusbaum C."/>
            <person name="Birren B."/>
        </authorList>
    </citation>
    <scope>NUCLEOTIDE SEQUENCE [LARGE SCALE GENOMIC DNA]</scope>
    <source>
        <strain evidence="6">CBS 173.52</strain>
    </source>
</reference>
<accession>A0A0D2HHF4</accession>